<organism evidence="2 3">
    <name type="scientific">Tengunoibacter tsumagoiensis</name>
    <dbReference type="NCBI Taxonomy" id="2014871"/>
    <lineage>
        <taxon>Bacteria</taxon>
        <taxon>Bacillati</taxon>
        <taxon>Chloroflexota</taxon>
        <taxon>Ktedonobacteria</taxon>
        <taxon>Ktedonobacterales</taxon>
        <taxon>Dictyobacteraceae</taxon>
        <taxon>Tengunoibacter</taxon>
    </lineage>
</organism>
<keyword evidence="1" id="KW-1133">Transmembrane helix</keyword>
<evidence type="ECO:0000313" key="3">
    <source>
        <dbReference type="Proteomes" id="UP000287352"/>
    </source>
</evidence>
<keyword evidence="1" id="KW-0472">Membrane</keyword>
<evidence type="ECO:0000313" key="2">
    <source>
        <dbReference type="EMBL" id="GCE11325.1"/>
    </source>
</evidence>
<reference evidence="3" key="1">
    <citation type="submission" date="2018-12" db="EMBL/GenBank/DDBJ databases">
        <title>Tengunoibacter tsumagoiensis gen. nov., sp. nov., Dictyobacter kobayashii sp. nov., D. alpinus sp. nov., and D. joshuensis sp. nov. and description of Dictyobacteraceae fam. nov. within the order Ktedonobacterales isolated from Tengu-no-mugimeshi.</title>
        <authorList>
            <person name="Wang C.M."/>
            <person name="Zheng Y."/>
            <person name="Sakai Y."/>
            <person name="Toyoda A."/>
            <person name="Minakuchi Y."/>
            <person name="Abe K."/>
            <person name="Yokota A."/>
            <person name="Yabe S."/>
        </authorList>
    </citation>
    <scope>NUCLEOTIDE SEQUENCE [LARGE SCALE GENOMIC DNA]</scope>
    <source>
        <strain evidence="3">Uno3</strain>
    </source>
</reference>
<dbReference type="AlphaFoldDB" id="A0A401ZWS7"/>
<protein>
    <submittedName>
        <fullName evidence="2">Uncharacterized protein</fullName>
    </submittedName>
</protein>
<dbReference type="RefSeq" id="WP_126579048.1">
    <property type="nucleotide sequence ID" value="NZ_BIFR01000001.1"/>
</dbReference>
<comment type="caution">
    <text evidence="2">The sequence shown here is derived from an EMBL/GenBank/DDBJ whole genome shotgun (WGS) entry which is preliminary data.</text>
</comment>
<sequence length="407" mass="45563">MSTSEFDGQEQRSEFELFGLTGAEDFLEGLEDFPADFSECDLEFAQELEHFFALEEEEVPPLFVQTLLESADPRFQAVEVGFEKKTYARVFRRLKLKRRLFRSSHSAHRVGMSRPFMAIGLACLLFMVLTAVYISPSFASGFQYLWAGAHSGVLQVKHYPTALNNARPAKTVINALPDIPEQMTVMQAQQRLHFPIFWPQYIPEKYSHASGDIFIYKGDPAWSDGPIVVSTFYNARPGLSPRQILICEFKPQGKVLQVVQDGAAQQLKIGRDGSAAAVYVQGQWNQNNASTPTWVYSERSQLIYENDRGVVFWIVGDERDGIDKEELQSIATSLSLLDTTRTTLINGHPVRVVKGVDNEPSFLANDVIYMDNPDNPNGPIFKLVGAPQAPSTTIHNHGLHGDLDSDS</sequence>
<feature type="transmembrane region" description="Helical" evidence="1">
    <location>
        <begin position="116"/>
        <end position="134"/>
    </location>
</feature>
<gene>
    <name evidence="2" type="ORF">KTT_11840</name>
</gene>
<proteinExistence type="predicted"/>
<keyword evidence="1" id="KW-0812">Transmembrane</keyword>
<keyword evidence="3" id="KW-1185">Reference proteome</keyword>
<evidence type="ECO:0000256" key="1">
    <source>
        <dbReference type="SAM" id="Phobius"/>
    </source>
</evidence>
<name>A0A401ZWS7_9CHLR</name>
<dbReference type="EMBL" id="BIFR01000001">
    <property type="protein sequence ID" value="GCE11325.1"/>
    <property type="molecule type" value="Genomic_DNA"/>
</dbReference>
<dbReference type="Proteomes" id="UP000287352">
    <property type="component" value="Unassembled WGS sequence"/>
</dbReference>
<dbReference type="OrthoDB" id="142848at2"/>
<accession>A0A401ZWS7</accession>